<organism evidence="1 2">
    <name type="scientific">Rhizophagus irregularis</name>
    <dbReference type="NCBI Taxonomy" id="588596"/>
    <lineage>
        <taxon>Eukaryota</taxon>
        <taxon>Fungi</taxon>
        <taxon>Fungi incertae sedis</taxon>
        <taxon>Mucoromycota</taxon>
        <taxon>Glomeromycotina</taxon>
        <taxon>Glomeromycetes</taxon>
        <taxon>Glomerales</taxon>
        <taxon>Glomeraceae</taxon>
        <taxon>Rhizophagus</taxon>
    </lineage>
</organism>
<dbReference type="EMBL" id="LLXL01000306">
    <property type="protein sequence ID" value="PKK74389.1"/>
    <property type="molecule type" value="Genomic_DNA"/>
</dbReference>
<sequence>MKTLQVYYKLITNIVKMDAHNCTKIVTLHFFYENPTITFYWVFIDQWSNRPIPYK</sequence>
<comment type="caution">
    <text evidence="1">The sequence shown here is derived from an EMBL/GenBank/DDBJ whole genome shotgun (WGS) entry which is preliminary data.</text>
</comment>
<evidence type="ECO:0000313" key="1">
    <source>
        <dbReference type="EMBL" id="PKK74389.1"/>
    </source>
</evidence>
<reference evidence="1 2" key="1">
    <citation type="submission" date="2016-04" db="EMBL/GenBank/DDBJ databases">
        <title>Genome analyses suggest a sexual origin of heterokaryosis in a supposedly ancient asexual fungus.</title>
        <authorList>
            <person name="Ropars J."/>
            <person name="Sedzielewska K."/>
            <person name="Noel J."/>
            <person name="Charron P."/>
            <person name="Farinelli L."/>
            <person name="Marton T."/>
            <person name="Kruger M."/>
            <person name="Pelin A."/>
            <person name="Brachmann A."/>
            <person name="Corradi N."/>
        </authorList>
    </citation>
    <scope>NUCLEOTIDE SEQUENCE [LARGE SCALE GENOMIC DNA]</scope>
    <source>
        <strain evidence="1 2">C2</strain>
    </source>
</reference>
<name>A0A2N1NKL0_9GLOM</name>
<evidence type="ECO:0000313" key="2">
    <source>
        <dbReference type="Proteomes" id="UP000233469"/>
    </source>
</evidence>
<accession>A0A2N1NKL0</accession>
<reference evidence="1 2" key="2">
    <citation type="submission" date="2017-10" db="EMBL/GenBank/DDBJ databases">
        <title>Extensive intraspecific genome diversity in a model arbuscular mycorrhizal fungus.</title>
        <authorList>
            <person name="Chen E.C.H."/>
            <person name="Morin E."/>
            <person name="Baudet D."/>
            <person name="Noel J."/>
            <person name="Ndikumana S."/>
            <person name="Charron P."/>
            <person name="St-Onge C."/>
            <person name="Giorgi J."/>
            <person name="Grigoriev I.V."/>
            <person name="Roux C."/>
            <person name="Martin F.M."/>
            <person name="Corradi N."/>
        </authorList>
    </citation>
    <scope>NUCLEOTIDE SEQUENCE [LARGE SCALE GENOMIC DNA]</scope>
    <source>
        <strain evidence="1 2">C2</strain>
    </source>
</reference>
<dbReference type="AlphaFoldDB" id="A0A2N1NKL0"/>
<protein>
    <submittedName>
        <fullName evidence="1">Uncharacterized protein</fullName>
    </submittedName>
</protein>
<proteinExistence type="predicted"/>
<dbReference type="Proteomes" id="UP000233469">
    <property type="component" value="Unassembled WGS sequence"/>
</dbReference>
<gene>
    <name evidence="1" type="ORF">RhiirC2_738900</name>
</gene>